<feature type="domain" description="HTH lysR-type" evidence="5">
    <location>
        <begin position="24"/>
        <end position="81"/>
    </location>
</feature>
<sequence>MYPSNEYYKSIYSYGEFKMKLNQLDLNLLLAFDALMQERNVTRAAERLFISQPAMSHALNRLRAAFNDPLLVRTPQGMLPSRRAEMLYPGVQQALRLLEQQLSEPQPFDPASSQRRFVISTTDYVECVLIPPLIAQLNQIAPSINIEILILRDQLPEAELANGDIDLVLGFDEYMKVPPHLSRETWLTEPLSGLVRKGHPSITSAVDLQQLVTTPHVFHSPLGTRDSIVDRFLARQGLKRQISVNSQSYMSAAAIVSQTDHLLVLPQRVATMLAASAVLQQVLLPAAMPSYHLNCVWHPVQQSQPALQWLKRLMRQLVTA</sequence>
<dbReference type="InterPro" id="IPR036390">
    <property type="entry name" value="WH_DNA-bd_sf"/>
</dbReference>
<dbReference type="SUPFAM" id="SSF53850">
    <property type="entry name" value="Periplasmic binding protein-like II"/>
    <property type="match status" value="1"/>
</dbReference>
<evidence type="ECO:0000256" key="2">
    <source>
        <dbReference type="ARBA" id="ARBA00023015"/>
    </source>
</evidence>
<evidence type="ECO:0000313" key="6">
    <source>
        <dbReference type="EMBL" id="TCN84615.1"/>
    </source>
</evidence>
<keyword evidence="7" id="KW-1185">Reference proteome</keyword>
<dbReference type="Gene3D" id="3.40.190.10">
    <property type="entry name" value="Periplasmic binding protein-like II"/>
    <property type="match status" value="2"/>
</dbReference>
<reference evidence="6 7" key="1">
    <citation type="submission" date="2019-03" db="EMBL/GenBank/DDBJ databases">
        <title>Freshwater and sediment microbial communities from various areas in North America, analyzing microbe dynamics in response to fracking.</title>
        <authorList>
            <person name="Lamendella R."/>
        </authorList>
    </citation>
    <scope>NUCLEOTIDE SEQUENCE [LARGE SCALE GENOMIC DNA]</scope>
    <source>
        <strain evidence="6 7">74A</strain>
    </source>
</reference>
<proteinExistence type="inferred from homology"/>
<evidence type="ECO:0000313" key="7">
    <source>
        <dbReference type="Proteomes" id="UP000294832"/>
    </source>
</evidence>
<dbReference type="CDD" id="cd08417">
    <property type="entry name" value="PBP2_Nitroaromatics_like"/>
    <property type="match status" value="1"/>
</dbReference>
<dbReference type="PROSITE" id="PS50931">
    <property type="entry name" value="HTH_LYSR"/>
    <property type="match status" value="1"/>
</dbReference>
<dbReference type="GO" id="GO:0003700">
    <property type="term" value="F:DNA-binding transcription factor activity"/>
    <property type="evidence" value="ECO:0007669"/>
    <property type="project" value="InterPro"/>
</dbReference>
<dbReference type="AlphaFoldDB" id="A0A4R2FDT1"/>
<dbReference type="EMBL" id="SLWF01000011">
    <property type="protein sequence ID" value="TCN84615.1"/>
    <property type="molecule type" value="Genomic_DNA"/>
</dbReference>
<keyword evidence="4" id="KW-0804">Transcription</keyword>
<comment type="caution">
    <text evidence="6">The sequence shown here is derived from an EMBL/GenBank/DDBJ whole genome shotgun (WGS) entry which is preliminary data.</text>
</comment>
<dbReference type="InterPro" id="IPR005119">
    <property type="entry name" value="LysR_subst-bd"/>
</dbReference>
<organism evidence="6 7">
    <name type="scientific">Shewanella fodinae</name>
    <dbReference type="NCBI Taxonomy" id="552357"/>
    <lineage>
        <taxon>Bacteria</taxon>
        <taxon>Pseudomonadati</taxon>
        <taxon>Pseudomonadota</taxon>
        <taxon>Gammaproteobacteria</taxon>
        <taxon>Alteromonadales</taxon>
        <taxon>Shewanellaceae</taxon>
        <taxon>Shewanella</taxon>
    </lineage>
</organism>
<dbReference type="Pfam" id="PF00126">
    <property type="entry name" value="HTH_1"/>
    <property type="match status" value="1"/>
</dbReference>
<comment type="similarity">
    <text evidence="1">Belongs to the LysR transcriptional regulatory family.</text>
</comment>
<evidence type="ECO:0000256" key="3">
    <source>
        <dbReference type="ARBA" id="ARBA00023125"/>
    </source>
</evidence>
<accession>A0A4R2FDT1</accession>
<evidence type="ECO:0000256" key="1">
    <source>
        <dbReference type="ARBA" id="ARBA00009437"/>
    </source>
</evidence>
<dbReference type="InterPro" id="IPR036388">
    <property type="entry name" value="WH-like_DNA-bd_sf"/>
</dbReference>
<evidence type="ECO:0000256" key="4">
    <source>
        <dbReference type="ARBA" id="ARBA00023163"/>
    </source>
</evidence>
<dbReference type="PANTHER" id="PTHR30118">
    <property type="entry name" value="HTH-TYPE TRANSCRIPTIONAL REGULATOR LEUO-RELATED"/>
    <property type="match status" value="1"/>
</dbReference>
<dbReference type="SUPFAM" id="SSF46785">
    <property type="entry name" value="Winged helix' DNA-binding domain"/>
    <property type="match status" value="1"/>
</dbReference>
<dbReference type="PRINTS" id="PR00039">
    <property type="entry name" value="HTHLYSR"/>
</dbReference>
<dbReference type="PANTHER" id="PTHR30118:SF15">
    <property type="entry name" value="TRANSCRIPTIONAL REGULATORY PROTEIN"/>
    <property type="match status" value="1"/>
</dbReference>
<name>A0A4R2FDT1_9GAMM</name>
<dbReference type="Proteomes" id="UP000294832">
    <property type="component" value="Unassembled WGS sequence"/>
</dbReference>
<keyword evidence="2" id="KW-0805">Transcription regulation</keyword>
<protein>
    <submittedName>
        <fullName evidence="6">LysR family transcriptional regulator</fullName>
    </submittedName>
</protein>
<dbReference type="Gene3D" id="1.10.10.10">
    <property type="entry name" value="Winged helix-like DNA-binding domain superfamily/Winged helix DNA-binding domain"/>
    <property type="match status" value="1"/>
</dbReference>
<dbReference type="InterPro" id="IPR050389">
    <property type="entry name" value="LysR-type_TF"/>
</dbReference>
<evidence type="ECO:0000259" key="5">
    <source>
        <dbReference type="PROSITE" id="PS50931"/>
    </source>
</evidence>
<dbReference type="GO" id="GO:0003677">
    <property type="term" value="F:DNA binding"/>
    <property type="evidence" value="ECO:0007669"/>
    <property type="project" value="UniProtKB-KW"/>
</dbReference>
<keyword evidence="3" id="KW-0238">DNA-binding</keyword>
<gene>
    <name evidence="6" type="ORF">EDC91_11129</name>
</gene>
<dbReference type="Pfam" id="PF03466">
    <property type="entry name" value="LysR_substrate"/>
    <property type="match status" value="1"/>
</dbReference>
<dbReference type="InterPro" id="IPR000847">
    <property type="entry name" value="LysR_HTH_N"/>
</dbReference>
<dbReference type="InterPro" id="IPR037402">
    <property type="entry name" value="YidZ_PBP2"/>
</dbReference>